<dbReference type="EMBL" id="JAYKXH010000001">
    <property type="protein sequence ID" value="KAK7176809.1"/>
    <property type="molecule type" value="Genomic_DNA"/>
</dbReference>
<evidence type="ECO:0000313" key="2">
    <source>
        <dbReference type="Proteomes" id="UP001364617"/>
    </source>
</evidence>
<dbReference type="AlphaFoldDB" id="A0AAN9HI74"/>
<comment type="caution">
    <text evidence="1">The sequence shown here is derived from an EMBL/GenBank/DDBJ whole genome shotgun (WGS) entry which is preliminary data.</text>
</comment>
<accession>A0AAN9HI74</accession>
<sequence length="88" mass="10040">MSLSNCSVFVRDQRTGAKGEKRHLLPSLLLQRKHLVPSVPPEKRGKKERSESLHPKCQWGQRGCQLPRTTRCWKTASLNEGCAFRKPS</sequence>
<evidence type="ECO:0000313" key="1">
    <source>
        <dbReference type="EMBL" id="KAK7176809.1"/>
    </source>
</evidence>
<dbReference type="Proteomes" id="UP001364617">
    <property type="component" value="Unassembled WGS sequence"/>
</dbReference>
<reference evidence="1 2" key="1">
    <citation type="submission" date="2024-02" db="EMBL/GenBank/DDBJ databases">
        <title>Chromosome-level genome assembly of the Eurasian Minnow (Phoxinus phoxinus).</title>
        <authorList>
            <person name="Oriowo T.O."/>
            <person name="Martin S."/>
            <person name="Stange M."/>
            <person name="Chrysostomakis Y."/>
            <person name="Brown T."/>
            <person name="Winkler S."/>
            <person name="Kukowka S."/>
            <person name="Myers E.W."/>
            <person name="Bohne A."/>
        </authorList>
    </citation>
    <scope>NUCLEOTIDE SEQUENCE [LARGE SCALE GENOMIC DNA]</scope>
    <source>
        <strain evidence="1">ZFMK-TIS-60720</strain>
        <tissue evidence="1">Whole Organism</tissue>
    </source>
</reference>
<name>A0AAN9HI74_9TELE</name>
<organism evidence="1 2">
    <name type="scientific">Phoxinus phoxinus</name>
    <name type="common">Eurasian minnow</name>
    <dbReference type="NCBI Taxonomy" id="58324"/>
    <lineage>
        <taxon>Eukaryota</taxon>
        <taxon>Metazoa</taxon>
        <taxon>Chordata</taxon>
        <taxon>Craniata</taxon>
        <taxon>Vertebrata</taxon>
        <taxon>Euteleostomi</taxon>
        <taxon>Actinopterygii</taxon>
        <taxon>Neopterygii</taxon>
        <taxon>Teleostei</taxon>
        <taxon>Ostariophysi</taxon>
        <taxon>Cypriniformes</taxon>
        <taxon>Leuciscidae</taxon>
        <taxon>Phoxininae</taxon>
        <taxon>Phoxinus</taxon>
    </lineage>
</organism>
<protein>
    <submittedName>
        <fullName evidence="1">Uncharacterized protein</fullName>
    </submittedName>
</protein>
<gene>
    <name evidence="1" type="ORF">R3I93_000913</name>
</gene>
<keyword evidence="2" id="KW-1185">Reference proteome</keyword>
<proteinExistence type="predicted"/>